<protein>
    <submittedName>
        <fullName evidence="1">Uncharacterized protein</fullName>
    </submittedName>
</protein>
<evidence type="ECO:0000313" key="2">
    <source>
        <dbReference type="Proteomes" id="UP000824890"/>
    </source>
</evidence>
<evidence type="ECO:0000313" key="1">
    <source>
        <dbReference type="EMBL" id="KAH0870344.1"/>
    </source>
</evidence>
<dbReference type="EMBL" id="JAGKQM010000017">
    <property type="protein sequence ID" value="KAH0870344.1"/>
    <property type="molecule type" value="Genomic_DNA"/>
</dbReference>
<dbReference type="Proteomes" id="UP000824890">
    <property type="component" value="Unassembled WGS sequence"/>
</dbReference>
<keyword evidence="2" id="KW-1185">Reference proteome</keyword>
<proteinExistence type="predicted"/>
<sequence length="115" mass="13026">MSTLHRPVAQTNRKLLDNNRTYSHFKHPPMDSSQDYLPSSHRSLGRSVQQRLKTAYAPQRLCVFGIGGALTDKVFQLGAYQVECWSMVVMRSRFVLCQIHWFGCAAVVFDGSFSG</sequence>
<gene>
    <name evidence="1" type="ORF">HID58_077366</name>
</gene>
<name>A0ABQ7YRB0_BRANA</name>
<organism evidence="1 2">
    <name type="scientific">Brassica napus</name>
    <name type="common">Rape</name>
    <dbReference type="NCBI Taxonomy" id="3708"/>
    <lineage>
        <taxon>Eukaryota</taxon>
        <taxon>Viridiplantae</taxon>
        <taxon>Streptophyta</taxon>
        <taxon>Embryophyta</taxon>
        <taxon>Tracheophyta</taxon>
        <taxon>Spermatophyta</taxon>
        <taxon>Magnoliopsida</taxon>
        <taxon>eudicotyledons</taxon>
        <taxon>Gunneridae</taxon>
        <taxon>Pentapetalae</taxon>
        <taxon>rosids</taxon>
        <taxon>malvids</taxon>
        <taxon>Brassicales</taxon>
        <taxon>Brassicaceae</taxon>
        <taxon>Brassiceae</taxon>
        <taxon>Brassica</taxon>
    </lineage>
</organism>
<reference evidence="1 2" key="1">
    <citation type="submission" date="2021-05" db="EMBL/GenBank/DDBJ databases">
        <title>Genome Assembly of Synthetic Allotetraploid Brassica napus Reveals Homoeologous Exchanges between Subgenomes.</title>
        <authorList>
            <person name="Davis J.T."/>
        </authorList>
    </citation>
    <scope>NUCLEOTIDE SEQUENCE [LARGE SCALE GENOMIC DNA]</scope>
    <source>
        <strain evidence="2">cv. Da-Ae</strain>
        <tissue evidence="1">Seedling</tissue>
    </source>
</reference>
<accession>A0ABQ7YRB0</accession>
<comment type="caution">
    <text evidence="1">The sequence shown here is derived from an EMBL/GenBank/DDBJ whole genome shotgun (WGS) entry which is preliminary data.</text>
</comment>